<evidence type="ECO:0000313" key="2">
    <source>
        <dbReference type="Proteomes" id="UP000435112"/>
    </source>
</evidence>
<dbReference type="EMBL" id="QXFU01000694">
    <property type="protein sequence ID" value="KAE9024125.1"/>
    <property type="molecule type" value="Genomic_DNA"/>
</dbReference>
<evidence type="ECO:0008006" key="3">
    <source>
        <dbReference type="Google" id="ProtNLM"/>
    </source>
</evidence>
<dbReference type="OrthoDB" id="125612at2759"/>
<comment type="caution">
    <text evidence="1">The sequence shown here is derived from an EMBL/GenBank/DDBJ whole genome shotgun (WGS) entry which is preliminary data.</text>
</comment>
<evidence type="ECO:0000313" key="1">
    <source>
        <dbReference type="EMBL" id="KAE9024125.1"/>
    </source>
</evidence>
<name>A0A6A3M2N9_9STRA</name>
<dbReference type="AlphaFoldDB" id="A0A6A3M2N9"/>
<accession>A0A6A3M2N9</accession>
<proteinExistence type="predicted"/>
<gene>
    <name evidence="1" type="ORF">PR002_g11536</name>
</gene>
<reference evidence="1 2" key="1">
    <citation type="submission" date="2018-09" db="EMBL/GenBank/DDBJ databases">
        <title>Genomic investigation of the strawberry pathogen Phytophthora fragariae indicates pathogenicity is determined by transcriptional variation in three key races.</title>
        <authorList>
            <person name="Adams T.M."/>
            <person name="Armitage A.D."/>
            <person name="Sobczyk M.K."/>
            <person name="Bates H.J."/>
            <person name="Dunwell J.M."/>
            <person name="Nellist C.F."/>
            <person name="Harrison R.J."/>
        </authorList>
    </citation>
    <scope>NUCLEOTIDE SEQUENCE [LARGE SCALE GENOMIC DNA]</scope>
    <source>
        <strain evidence="1 2">SCRP324</strain>
    </source>
</reference>
<dbReference type="Proteomes" id="UP000435112">
    <property type="component" value="Unassembled WGS sequence"/>
</dbReference>
<protein>
    <recommendedName>
        <fullName evidence="3">HTH psq-type domain-containing protein</fullName>
    </recommendedName>
</protein>
<sequence length="96" mass="10234">MVKVPVETWGVPIAAVASSLSEREAAKDYSVSRWPLRQRINGLVPLKVRLALQLHYTTDCEGAGRGVFKTVHVCGVGRAARRASSDDGGDGDAAID</sequence>
<organism evidence="1 2">
    <name type="scientific">Phytophthora rubi</name>
    <dbReference type="NCBI Taxonomy" id="129364"/>
    <lineage>
        <taxon>Eukaryota</taxon>
        <taxon>Sar</taxon>
        <taxon>Stramenopiles</taxon>
        <taxon>Oomycota</taxon>
        <taxon>Peronosporomycetes</taxon>
        <taxon>Peronosporales</taxon>
        <taxon>Peronosporaceae</taxon>
        <taxon>Phytophthora</taxon>
    </lineage>
</organism>